<dbReference type="SMART" id="SM00895">
    <property type="entry name" value="FCD"/>
    <property type="match status" value="1"/>
</dbReference>
<dbReference type="PANTHER" id="PTHR43537:SF5">
    <property type="entry name" value="UXU OPERON TRANSCRIPTIONAL REGULATOR"/>
    <property type="match status" value="1"/>
</dbReference>
<feature type="domain" description="HTH gntR-type" evidence="5">
    <location>
        <begin position="9"/>
        <end position="77"/>
    </location>
</feature>
<dbReference type="InterPro" id="IPR000524">
    <property type="entry name" value="Tscrpt_reg_HTH_GntR"/>
</dbReference>
<dbReference type="GO" id="GO:0003700">
    <property type="term" value="F:DNA-binding transcription factor activity"/>
    <property type="evidence" value="ECO:0007669"/>
    <property type="project" value="InterPro"/>
</dbReference>
<dbReference type="GO" id="GO:0003677">
    <property type="term" value="F:DNA binding"/>
    <property type="evidence" value="ECO:0007669"/>
    <property type="project" value="UniProtKB-KW"/>
</dbReference>
<dbReference type="InterPro" id="IPR036390">
    <property type="entry name" value="WH_DNA-bd_sf"/>
</dbReference>
<dbReference type="InterPro" id="IPR011711">
    <property type="entry name" value="GntR_C"/>
</dbReference>
<gene>
    <name evidence="6" type="ORF">GCM10011335_25420</name>
</gene>
<dbReference type="InterPro" id="IPR008920">
    <property type="entry name" value="TF_FadR/GntR_C"/>
</dbReference>
<keyword evidence="7" id="KW-1185">Reference proteome</keyword>
<reference evidence="6" key="1">
    <citation type="journal article" date="2014" name="Int. J. Syst. Evol. Microbiol.">
        <title>Complete genome sequence of Corynebacterium casei LMG S-19264T (=DSM 44701T), isolated from a smear-ripened cheese.</title>
        <authorList>
            <consortium name="US DOE Joint Genome Institute (JGI-PGF)"/>
            <person name="Walter F."/>
            <person name="Albersmeier A."/>
            <person name="Kalinowski J."/>
            <person name="Ruckert C."/>
        </authorList>
    </citation>
    <scope>NUCLEOTIDE SEQUENCE</scope>
    <source>
        <strain evidence="6">CGMCC 1.15493</strain>
    </source>
</reference>
<reference evidence="6" key="2">
    <citation type="submission" date="2020-09" db="EMBL/GenBank/DDBJ databases">
        <authorList>
            <person name="Sun Q."/>
            <person name="Zhou Y."/>
        </authorList>
    </citation>
    <scope>NUCLEOTIDE SEQUENCE</scope>
    <source>
        <strain evidence="6">CGMCC 1.15493</strain>
    </source>
</reference>
<comment type="caution">
    <text evidence="6">The sequence shown here is derived from an EMBL/GenBank/DDBJ whole genome shotgun (WGS) entry which is preliminary data.</text>
</comment>
<dbReference type="Pfam" id="PF07729">
    <property type="entry name" value="FCD"/>
    <property type="match status" value="1"/>
</dbReference>
<dbReference type="Proteomes" id="UP000613160">
    <property type="component" value="Unassembled WGS sequence"/>
</dbReference>
<dbReference type="Gene3D" id="1.10.10.10">
    <property type="entry name" value="Winged helix-like DNA-binding domain superfamily/Winged helix DNA-binding domain"/>
    <property type="match status" value="1"/>
</dbReference>
<proteinExistence type="predicted"/>
<evidence type="ECO:0000256" key="3">
    <source>
        <dbReference type="ARBA" id="ARBA00023163"/>
    </source>
</evidence>
<dbReference type="SMART" id="SM00345">
    <property type="entry name" value="HTH_GNTR"/>
    <property type="match status" value="1"/>
</dbReference>
<keyword evidence="2" id="KW-0238">DNA-binding</keyword>
<sequence length="241" mass="26514">MPITAIQPRRLYQQIADQLRALIEGGEFRPGDRLPAERDLAEQFGISRPTVREALIALEVEGRIRIRVGAGIYVTERAPTPSPKNAAIEGPFELLRARELVEGAVAAQAALQVTAAHIASLDRLIDAMQAAKHPCCDTLALDRDFHTAIADILGNAVIVRFVGELFDERINPYFERLSGYFENAETWRTALQEHRAIRDAIAAGDPEAATRAMRHHLQQSQQRFSPTFGEEAEPGGETGAA</sequence>
<keyword evidence="3" id="KW-0804">Transcription</keyword>
<dbReference type="CDD" id="cd07377">
    <property type="entry name" value="WHTH_GntR"/>
    <property type="match status" value="1"/>
</dbReference>
<dbReference type="EMBL" id="BMJJ01000005">
    <property type="protein sequence ID" value="GGD21424.1"/>
    <property type="molecule type" value="Genomic_DNA"/>
</dbReference>
<keyword evidence="1" id="KW-0805">Transcription regulation</keyword>
<dbReference type="PROSITE" id="PS50949">
    <property type="entry name" value="HTH_GNTR"/>
    <property type="match status" value="1"/>
</dbReference>
<evidence type="ECO:0000313" key="6">
    <source>
        <dbReference type="EMBL" id="GGD21424.1"/>
    </source>
</evidence>
<dbReference type="Pfam" id="PF00392">
    <property type="entry name" value="GntR"/>
    <property type="match status" value="1"/>
</dbReference>
<feature type="region of interest" description="Disordered" evidence="4">
    <location>
        <begin position="217"/>
        <end position="241"/>
    </location>
</feature>
<dbReference type="AlphaFoldDB" id="A0A917DBG7"/>
<organism evidence="6 7">
    <name type="scientific">Aureimonas glaciei</name>
    <dbReference type="NCBI Taxonomy" id="1776957"/>
    <lineage>
        <taxon>Bacteria</taxon>
        <taxon>Pseudomonadati</taxon>
        <taxon>Pseudomonadota</taxon>
        <taxon>Alphaproteobacteria</taxon>
        <taxon>Hyphomicrobiales</taxon>
        <taxon>Aurantimonadaceae</taxon>
        <taxon>Aureimonas</taxon>
    </lineage>
</organism>
<accession>A0A917DBG7</accession>
<dbReference type="PANTHER" id="PTHR43537">
    <property type="entry name" value="TRANSCRIPTIONAL REGULATOR, GNTR FAMILY"/>
    <property type="match status" value="1"/>
</dbReference>
<dbReference type="PRINTS" id="PR00035">
    <property type="entry name" value="HTHGNTR"/>
</dbReference>
<evidence type="ECO:0000256" key="4">
    <source>
        <dbReference type="SAM" id="MobiDB-lite"/>
    </source>
</evidence>
<name>A0A917DBG7_9HYPH</name>
<dbReference type="SUPFAM" id="SSF46785">
    <property type="entry name" value="Winged helix' DNA-binding domain"/>
    <property type="match status" value="1"/>
</dbReference>
<evidence type="ECO:0000313" key="7">
    <source>
        <dbReference type="Proteomes" id="UP000613160"/>
    </source>
</evidence>
<dbReference type="RefSeq" id="WP_188851105.1">
    <property type="nucleotide sequence ID" value="NZ_BMJJ01000005.1"/>
</dbReference>
<protein>
    <submittedName>
        <fullName evidence="6">Transcriptional regulator</fullName>
    </submittedName>
</protein>
<evidence type="ECO:0000256" key="2">
    <source>
        <dbReference type="ARBA" id="ARBA00023125"/>
    </source>
</evidence>
<dbReference type="Gene3D" id="1.20.120.530">
    <property type="entry name" value="GntR ligand-binding domain-like"/>
    <property type="match status" value="1"/>
</dbReference>
<dbReference type="InterPro" id="IPR036388">
    <property type="entry name" value="WH-like_DNA-bd_sf"/>
</dbReference>
<evidence type="ECO:0000256" key="1">
    <source>
        <dbReference type="ARBA" id="ARBA00023015"/>
    </source>
</evidence>
<evidence type="ECO:0000259" key="5">
    <source>
        <dbReference type="PROSITE" id="PS50949"/>
    </source>
</evidence>
<dbReference type="SUPFAM" id="SSF48008">
    <property type="entry name" value="GntR ligand-binding domain-like"/>
    <property type="match status" value="1"/>
</dbReference>